<evidence type="ECO:0000313" key="5">
    <source>
        <dbReference type="EMBL" id="CAA2613633.1"/>
    </source>
</evidence>
<dbReference type="EMBL" id="LR743588">
    <property type="protein sequence ID" value="CAA2613633.1"/>
    <property type="molecule type" value="Genomic_DNA"/>
</dbReference>
<evidence type="ECO:0000256" key="1">
    <source>
        <dbReference type="ARBA" id="ARBA00004173"/>
    </source>
</evidence>
<dbReference type="InterPro" id="IPR036549">
    <property type="entry name" value="CX6/COA6-like_sf"/>
</dbReference>
<reference evidence="5" key="1">
    <citation type="submission" date="2019-12" db="EMBL/GenBank/DDBJ databases">
        <authorList>
            <person name="Scholz U."/>
            <person name="Mascher M."/>
            <person name="Fiebig A."/>
        </authorList>
    </citation>
    <scope>NUCLEOTIDE SEQUENCE</scope>
</reference>
<gene>
    <name evidence="5" type="ORF">SI7747_01000038</name>
    <name evidence="6" type="ORF">SI8410_01000074</name>
</gene>
<dbReference type="Proteomes" id="UP000663760">
    <property type="component" value="Chromosome 1"/>
</dbReference>
<evidence type="ECO:0000256" key="4">
    <source>
        <dbReference type="SAM" id="MobiDB-lite"/>
    </source>
</evidence>
<feature type="region of interest" description="Disordered" evidence="4">
    <location>
        <begin position="89"/>
        <end position="109"/>
    </location>
</feature>
<keyword evidence="3" id="KW-1015">Disulfide bond</keyword>
<sequence>MRGDPEIPGKIYPDVLSEARKACYTARDAFYACLEKETGRKNTESGYSGLLYPAECAQSRADYVKQCRPAWVKHFDKLAATNKKVKRLLDDDDPRRGPISLPQPFVFKP</sequence>
<evidence type="ECO:0000256" key="2">
    <source>
        <dbReference type="ARBA" id="ARBA00023128"/>
    </source>
</evidence>
<comment type="subcellular location">
    <subcellularLocation>
        <location evidence="1">Mitochondrion</location>
    </subcellularLocation>
</comment>
<name>A0A7I8I7N0_SPIIN</name>
<dbReference type="EMBL" id="LR746264">
    <property type="protein sequence ID" value="CAA7387673.1"/>
    <property type="molecule type" value="Genomic_DNA"/>
</dbReference>
<dbReference type="Pfam" id="PF02297">
    <property type="entry name" value="COX6B"/>
    <property type="match status" value="1"/>
</dbReference>
<protein>
    <submittedName>
        <fullName evidence="5">Uncharacterized protein</fullName>
    </submittedName>
</protein>
<dbReference type="GO" id="GO:0005739">
    <property type="term" value="C:mitochondrion"/>
    <property type="evidence" value="ECO:0007669"/>
    <property type="project" value="UniProtKB-SubCell"/>
</dbReference>
<evidence type="ECO:0000313" key="6">
    <source>
        <dbReference type="EMBL" id="CAA7387673.1"/>
    </source>
</evidence>
<accession>A0A7I8I7N0</accession>
<keyword evidence="7" id="KW-1185">Reference proteome</keyword>
<dbReference type="SUPFAM" id="SSF47694">
    <property type="entry name" value="Cytochrome c oxidase subunit h"/>
    <property type="match status" value="1"/>
</dbReference>
<evidence type="ECO:0000313" key="7">
    <source>
        <dbReference type="Proteomes" id="UP000663760"/>
    </source>
</evidence>
<dbReference type="InterPro" id="IPR048282">
    <property type="entry name" value="COA6_pln"/>
</dbReference>
<organism evidence="5">
    <name type="scientific">Spirodela intermedia</name>
    <name type="common">Intermediate duckweed</name>
    <dbReference type="NCBI Taxonomy" id="51605"/>
    <lineage>
        <taxon>Eukaryota</taxon>
        <taxon>Viridiplantae</taxon>
        <taxon>Streptophyta</taxon>
        <taxon>Embryophyta</taxon>
        <taxon>Tracheophyta</taxon>
        <taxon>Spermatophyta</taxon>
        <taxon>Magnoliopsida</taxon>
        <taxon>Liliopsida</taxon>
        <taxon>Araceae</taxon>
        <taxon>Lemnoideae</taxon>
        <taxon>Spirodela</taxon>
    </lineage>
</organism>
<dbReference type="PANTHER" id="PTHR47445">
    <property type="entry name" value="OS08G0441400 PROTEIN"/>
    <property type="match status" value="1"/>
</dbReference>
<dbReference type="InterPro" id="IPR048280">
    <property type="entry name" value="COX6B-like"/>
</dbReference>
<dbReference type="PANTHER" id="PTHR47445:SF1">
    <property type="entry name" value="OS08G0441400 PROTEIN"/>
    <property type="match status" value="1"/>
</dbReference>
<evidence type="ECO:0000256" key="3">
    <source>
        <dbReference type="ARBA" id="ARBA00023157"/>
    </source>
</evidence>
<keyword evidence="2" id="KW-0496">Mitochondrion</keyword>
<dbReference type="OrthoDB" id="16284at2759"/>
<dbReference type="Gene3D" id="1.10.10.140">
    <property type="entry name" value="Cytochrome c oxidase, subunit VIb"/>
    <property type="match status" value="1"/>
</dbReference>
<dbReference type="AlphaFoldDB" id="A0A7I8I7N0"/>
<proteinExistence type="predicted"/>